<accession>A0A0D2INK7</accession>
<dbReference type="GO" id="GO:0006351">
    <property type="term" value="P:DNA-templated transcription"/>
    <property type="evidence" value="ECO:0007669"/>
    <property type="project" value="InterPro"/>
</dbReference>
<evidence type="ECO:0000259" key="9">
    <source>
        <dbReference type="PROSITE" id="PS50048"/>
    </source>
</evidence>
<dbReference type="GO" id="GO:0008270">
    <property type="term" value="F:zinc ion binding"/>
    <property type="evidence" value="ECO:0007669"/>
    <property type="project" value="InterPro"/>
</dbReference>
<evidence type="ECO:0000256" key="1">
    <source>
        <dbReference type="ARBA" id="ARBA00004123"/>
    </source>
</evidence>
<evidence type="ECO:0000256" key="2">
    <source>
        <dbReference type="ARBA" id="ARBA00022723"/>
    </source>
</evidence>
<name>A0A0D2INK7_CLAB1</name>
<keyword evidence="5" id="KW-0804">Transcription</keyword>
<proteinExistence type="predicted"/>
<dbReference type="GO" id="GO:0000981">
    <property type="term" value="F:DNA-binding transcription factor activity, RNA polymerase II-specific"/>
    <property type="evidence" value="ECO:0007669"/>
    <property type="project" value="InterPro"/>
</dbReference>
<dbReference type="VEuPathDB" id="FungiDB:Z519_00004"/>
<evidence type="ECO:0000256" key="6">
    <source>
        <dbReference type="ARBA" id="ARBA00023242"/>
    </source>
</evidence>
<dbReference type="SUPFAM" id="SSF57701">
    <property type="entry name" value="Zn2/Cys6 DNA-binding domain"/>
    <property type="match status" value="1"/>
</dbReference>
<dbReference type="GO" id="GO:0045944">
    <property type="term" value="P:positive regulation of transcription by RNA polymerase II"/>
    <property type="evidence" value="ECO:0007669"/>
    <property type="project" value="TreeGrafter"/>
</dbReference>
<keyword evidence="3" id="KW-0805">Transcription regulation</keyword>
<dbReference type="HOGENOM" id="CLU_009239_1_1_1"/>
<reference evidence="10" key="1">
    <citation type="submission" date="2015-01" db="EMBL/GenBank/DDBJ databases">
        <title>The Genome Sequence of Cladophialophora bantiana CBS 173.52.</title>
        <authorList>
            <consortium name="The Broad Institute Genomics Platform"/>
            <person name="Cuomo C."/>
            <person name="de Hoog S."/>
            <person name="Gorbushina A."/>
            <person name="Stielow B."/>
            <person name="Teixiera M."/>
            <person name="Abouelleil A."/>
            <person name="Chapman S.B."/>
            <person name="Priest M."/>
            <person name="Young S.K."/>
            <person name="Wortman J."/>
            <person name="Nusbaum C."/>
            <person name="Birren B."/>
        </authorList>
    </citation>
    <scope>NUCLEOTIDE SEQUENCE [LARGE SCALE GENOMIC DNA]</scope>
    <source>
        <strain evidence="10">CBS 173.52</strain>
    </source>
</reference>
<dbReference type="RefSeq" id="XP_016625013.1">
    <property type="nucleotide sequence ID" value="XM_016757764.1"/>
</dbReference>
<dbReference type="OrthoDB" id="2579025at2759"/>
<evidence type="ECO:0000256" key="4">
    <source>
        <dbReference type="ARBA" id="ARBA00023125"/>
    </source>
</evidence>
<dbReference type="GeneID" id="27692932"/>
<gene>
    <name evidence="10" type="ORF">Z519_00004</name>
</gene>
<dbReference type="Pfam" id="PF04082">
    <property type="entry name" value="Fungal_trans"/>
    <property type="match status" value="1"/>
</dbReference>
<evidence type="ECO:0000256" key="5">
    <source>
        <dbReference type="ARBA" id="ARBA00023163"/>
    </source>
</evidence>
<feature type="compositionally biased region" description="Basic residues" evidence="7">
    <location>
        <begin position="79"/>
        <end position="92"/>
    </location>
</feature>
<dbReference type="CDD" id="cd12148">
    <property type="entry name" value="fungal_TF_MHR"/>
    <property type="match status" value="1"/>
</dbReference>
<dbReference type="GO" id="GO:0005634">
    <property type="term" value="C:nucleus"/>
    <property type="evidence" value="ECO:0007669"/>
    <property type="project" value="UniProtKB-SubCell"/>
</dbReference>
<dbReference type="SMART" id="SM00906">
    <property type="entry name" value="Fungal_trans"/>
    <property type="match status" value="1"/>
</dbReference>
<keyword evidence="4" id="KW-0238">DNA-binding</keyword>
<comment type="subcellular location">
    <subcellularLocation>
        <location evidence="1">Nucleus</location>
    </subcellularLocation>
</comment>
<dbReference type="PROSITE" id="PS00463">
    <property type="entry name" value="ZN2_CY6_FUNGAL_1"/>
    <property type="match status" value="1"/>
</dbReference>
<feature type="region of interest" description="Disordered" evidence="7">
    <location>
        <begin position="178"/>
        <end position="208"/>
    </location>
</feature>
<dbReference type="InterPro" id="IPR001138">
    <property type="entry name" value="Zn2Cys6_DnaBD"/>
</dbReference>
<dbReference type="Pfam" id="PF00172">
    <property type="entry name" value="Zn_clus"/>
    <property type="match status" value="1"/>
</dbReference>
<dbReference type="PANTHER" id="PTHR47540:SF3">
    <property type="entry name" value="ZN(II)2CYS6 TRANSCRIPTION FACTOR (EUROFUNG)"/>
    <property type="match status" value="1"/>
</dbReference>
<feature type="compositionally biased region" description="Polar residues" evidence="7">
    <location>
        <begin position="188"/>
        <end position="197"/>
    </location>
</feature>
<protein>
    <recommendedName>
        <fullName evidence="9">Zn(2)-C6 fungal-type domain-containing protein</fullName>
    </recommendedName>
</protein>
<evidence type="ECO:0000256" key="3">
    <source>
        <dbReference type="ARBA" id="ARBA00023015"/>
    </source>
</evidence>
<keyword evidence="8" id="KW-0812">Transmembrane</keyword>
<dbReference type="GO" id="GO:0043565">
    <property type="term" value="F:sequence-specific DNA binding"/>
    <property type="evidence" value="ECO:0007669"/>
    <property type="project" value="TreeGrafter"/>
</dbReference>
<dbReference type="EMBL" id="KN846980">
    <property type="protein sequence ID" value="KIW98344.1"/>
    <property type="molecule type" value="Genomic_DNA"/>
</dbReference>
<dbReference type="AlphaFoldDB" id="A0A0D2INK7"/>
<dbReference type="Gene3D" id="4.10.240.10">
    <property type="entry name" value="Zn(2)-C6 fungal-type DNA-binding domain"/>
    <property type="match status" value="1"/>
</dbReference>
<feature type="region of interest" description="Disordered" evidence="7">
    <location>
        <begin position="59"/>
        <end position="92"/>
    </location>
</feature>
<dbReference type="SMART" id="SM00066">
    <property type="entry name" value="GAL4"/>
    <property type="match status" value="1"/>
</dbReference>
<dbReference type="InterPro" id="IPR036864">
    <property type="entry name" value="Zn2-C6_fun-type_DNA-bd_sf"/>
</dbReference>
<dbReference type="CDD" id="cd00067">
    <property type="entry name" value="GAL4"/>
    <property type="match status" value="1"/>
</dbReference>
<dbReference type="PANTHER" id="PTHR47540">
    <property type="entry name" value="THIAMINE REPRESSIBLE GENES REGULATORY PROTEIN THI5"/>
    <property type="match status" value="1"/>
</dbReference>
<sequence>MDPGRSPGRFLLQPVPSVQALNLTSRLGGSISPENPYSFDDEITDFSPSLQDSGIIRNNRVSSDLQNPGVGRTSLGVNRSRRGGRSKSQRTKVSRACDACKQKRTRCSGDQPCARCRHLGISCDYFAVYTRGRLPTVPTSSAAAQSEARLSPRRGLNNITSVLNQGSLVTQIDHLADKSDGRSGHTAHVSSRNSPVPSANIGGQYHGPSSPITFLERAWKRLRENHASSTSRALDKETSAERSILVTDDGCELRLSDEAFHMPSKSHAYELVGRYFELSTPFFQFLHRGTVAAFVEALYHQSSEHRTGQEAISQGQLTLLLMIFAVATFDKGEDIASEESLNYRQSSGEFFLEAAQRRLQRERGAPTLDSVQARLVECLHLLSTRYANEVYSKFGTTVALIITLGLHRRKRPGGYRSEMGAVEHECRKRTFWAAYVLDRYLSVMGGRPRNLQDFDTDQDFPARVHDDELTSESIKSRDDQFDCEMDAPIMHIKLARISAQSSAQVYPLRRISQDERLLQAQQITADLAAWKAQLPLFLGMIPASSLIPKFQRQSVTLRLAHAHAVIHANRPFLLSNFANPSNPTDLPQQGVSYIHDCVTAARSIVDILENFDGNGIPFHAWWFTQYVSFCAVAVIYIYTIQQHQKVISTPTALVSNKTSCRTSFQASSKERDYFAIAEHCQERLAAAARDNSPGKRYAIVLEELRQETCRHLSTSRSPYGEDVDTASRRIEQSSQVSGMHDSWMAETDTDFTHIFDDLGTMDWVAHLHHMVSPSAFALYCVEN</sequence>
<feature type="domain" description="Zn(2)-C6 fungal-type" evidence="9">
    <location>
        <begin position="96"/>
        <end position="125"/>
    </location>
</feature>
<keyword evidence="6" id="KW-0539">Nucleus</keyword>
<organism evidence="10">
    <name type="scientific">Cladophialophora bantiana (strain ATCC 10958 / CBS 173.52 / CDC B-1940 / NIH 8579)</name>
    <name type="common">Xylohypha bantiana</name>
    <dbReference type="NCBI Taxonomy" id="1442370"/>
    <lineage>
        <taxon>Eukaryota</taxon>
        <taxon>Fungi</taxon>
        <taxon>Dikarya</taxon>
        <taxon>Ascomycota</taxon>
        <taxon>Pezizomycotina</taxon>
        <taxon>Eurotiomycetes</taxon>
        <taxon>Chaetothyriomycetidae</taxon>
        <taxon>Chaetothyriales</taxon>
        <taxon>Herpotrichiellaceae</taxon>
        <taxon>Cladophialophora</taxon>
    </lineage>
</organism>
<dbReference type="InterPro" id="IPR051711">
    <property type="entry name" value="Stress_Response_Reg"/>
</dbReference>
<dbReference type="InterPro" id="IPR007219">
    <property type="entry name" value="XnlR_reg_dom"/>
</dbReference>
<keyword evidence="8" id="KW-1133">Transmembrane helix</keyword>
<evidence type="ECO:0000256" key="7">
    <source>
        <dbReference type="SAM" id="MobiDB-lite"/>
    </source>
</evidence>
<keyword evidence="8" id="KW-0472">Membrane</keyword>
<keyword evidence="2" id="KW-0479">Metal-binding</keyword>
<evidence type="ECO:0000313" key="10">
    <source>
        <dbReference type="EMBL" id="KIW98344.1"/>
    </source>
</evidence>
<dbReference type="PROSITE" id="PS50048">
    <property type="entry name" value="ZN2_CY6_FUNGAL_2"/>
    <property type="match status" value="1"/>
</dbReference>
<evidence type="ECO:0000256" key="8">
    <source>
        <dbReference type="SAM" id="Phobius"/>
    </source>
</evidence>
<feature type="transmembrane region" description="Helical" evidence="8">
    <location>
        <begin position="620"/>
        <end position="638"/>
    </location>
</feature>